<evidence type="ECO:0000313" key="2">
    <source>
        <dbReference type="WBParaSite" id="RSKR_0000873700.1"/>
    </source>
</evidence>
<dbReference type="Proteomes" id="UP000095286">
    <property type="component" value="Unplaced"/>
</dbReference>
<proteinExistence type="predicted"/>
<organism evidence="1 2">
    <name type="scientific">Rhabditophanes sp. KR3021</name>
    <dbReference type="NCBI Taxonomy" id="114890"/>
    <lineage>
        <taxon>Eukaryota</taxon>
        <taxon>Metazoa</taxon>
        <taxon>Ecdysozoa</taxon>
        <taxon>Nematoda</taxon>
        <taxon>Chromadorea</taxon>
        <taxon>Rhabditida</taxon>
        <taxon>Tylenchina</taxon>
        <taxon>Panagrolaimomorpha</taxon>
        <taxon>Strongyloidoidea</taxon>
        <taxon>Alloionematidae</taxon>
        <taxon>Rhabditophanes</taxon>
    </lineage>
</organism>
<sequence>MFKFIIVLAICILFITKASADPTECGICSRIMIAAENNFKNGEPESTLLTDLTADCYSIAGFYGPSAISTCLQIINGSIDNIYKHFQAGMKPCDICKLAQSCTAADTCP</sequence>
<protein>
    <submittedName>
        <fullName evidence="2">Saposin B-type domain-containing protein</fullName>
    </submittedName>
</protein>
<reference evidence="2" key="1">
    <citation type="submission" date="2016-11" db="UniProtKB">
        <authorList>
            <consortium name="WormBaseParasite"/>
        </authorList>
    </citation>
    <scope>IDENTIFICATION</scope>
    <source>
        <strain evidence="2">KR3021</strain>
    </source>
</reference>
<dbReference type="WBParaSite" id="RSKR_0000873700.1">
    <property type="protein sequence ID" value="RSKR_0000873700.1"/>
    <property type="gene ID" value="RSKR_0000873700"/>
</dbReference>
<accession>A0AC35U822</accession>
<name>A0AC35U822_9BILA</name>
<evidence type="ECO:0000313" key="1">
    <source>
        <dbReference type="Proteomes" id="UP000095286"/>
    </source>
</evidence>